<reference evidence="2" key="1">
    <citation type="submission" date="2022-10" db="EMBL/GenBank/DDBJ databases">
        <authorList>
            <person name="Hyden B.L."/>
            <person name="Feng K."/>
            <person name="Yates T."/>
            <person name="Jawdy S."/>
            <person name="Smart L.B."/>
            <person name="Muchero W."/>
        </authorList>
    </citation>
    <scope>NUCLEOTIDE SEQUENCE</scope>
    <source>
        <tissue evidence="2">Shoot tip</tissue>
    </source>
</reference>
<proteinExistence type="predicted"/>
<accession>A0ABQ9AXX1</accession>
<evidence type="ECO:0000313" key="2">
    <source>
        <dbReference type="EMBL" id="KAJ6366436.1"/>
    </source>
</evidence>
<comment type="caution">
    <text evidence="2">The sequence shown here is derived from an EMBL/GenBank/DDBJ whole genome shotgun (WGS) entry which is preliminary data.</text>
</comment>
<evidence type="ECO:0000313" key="3">
    <source>
        <dbReference type="Proteomes" id="UP001141253"/>
    </source>
</evidence>
<sequence length="134" mass="15511">MSEILTDQLVTYLQQFLYAPKTLQVTILCLPINKSQEKKLLEQHQKTKKKGGKGVTEKQNQRNKKGVLSDPELFFSRLESHCLLSLQLTIAGSKTSVEAPMRYLCVRFWHELHSMHRTCLRAKKFAPCTHLSHF</sequence>
<name>A0ABQ9AXX1_9ROSI</name>
<keyword evidence="3" id="KW-1185">Reference proteome</keyword>
<dbReference type="EMBL" id="JAPFFI010000014">
    <property type="protein sequence ID" value="KAJ6366436.1"/>
    <property type="molecule type" value="Genomic_DNA"/>
</dbReference>
<feature type="region of interest" description="Disordered" evidence="1">
    <location>
        <begin position="41"/>
        <end position="65"/>
    </location>
</feature>
<dbReference type="Proteomes" id="UP001141253">
    <property type="component" value="Chromosome 7"/>
</dbReference>
<reference evidence="2" key="2">
    <citation type="journal article" date="2023" name="Int. J. Mol. Sci.">
        <title>De Novo Assembly and Annotation of 11 Diverse Shrub Willow (Salix) Genomes Reveals Novel Gene Organization in Sex-Linked Regions.</title>
        <authorList>
            <person name="Hyden B."/>
            <person name="Feng K."/>
            <person name="Yates T.B."/>
            <person name="Jawdy S."/>
            <person name="Cereghino C."/>
            <person name="Smart L.B."/>
            <person name="Muchero W."/>
        </authorList>
    </citation>
    <scope>NUCLEOTIDE SEQUENCE</scope>
    <source>
        <tissue evidence="2">Shoot tip</tissue>
    </source>
</reference>
<gene>
    <name evidence="2" type="ORF">OIU77_002923</name>
</gene>
<protein>
    <submittedName>
        <fullName evidence="2">Uncharacterized protein</fullName>
    </submittedName>
</protein>
<organism evidence="2 3">
    <name type="scientific">Salix suchowensis</name>
    <dbReference type="NCBI Taxonomy" id="1278906"/>
    <lineage>
        <taxon>Eukaryota</taxon>
        <taxon>Viridiplantae</taxon>
        <taxon>Streptophyta</taxon>
        <taxon>Embryophyta</taxon>
        <taxon>Tracheophyta</taxon>
        <taxon>Spermatophyta</taxon>
        <taxon>Magnoliopsida</taxon>
        <taxon>eudicotyledons</taxon>
        <taxon>Gunneridae</taxon>
        <taxon>Pentapetalae</taxon>
        <taxon>rosids</taxon>
        <taxon>fabids</taxon>
        <taxon>Malpighiales</taxon>
        <taxon>Salicaceae</taxon>
        <taxon>Saliceae</taxon>
        <taxon>Salix</taxon>
    </lineage>
</organism>
<evidence type="ECO:0000256" key="1">
    <source>
        <dbReference type="SAM" id="MobiDB-lite"/>
    </source>
</evidence>